<evidence type="ECO:0000313" key="2">
    <source>
        <dbReference type="EMBL" id="MDG0861334.1"/>
    </source>
</evidence>
<keyword evidence="1" id="KW-1133">Transmembrane helix</keyword>
<evidence type="ECO:0008006" key="4">
    <source>
        <dbReference type="Google" id="ProtNLM"/>
    </source>
</evidence>
<gene>
    <name evidence="2" type="ORF">EXJ73_02450</name>
</gene>
<dbReference type="Proteomes" id="UP001152766">
    <property type="component" value="Unassembled WGS sequence"/>
</dbReference>
<evidence type="ECO:0000256" key="1">
    <source>
        <dbReference type="SAM" id="Phobius"/>
    </source>
</evidence>
<keyword evidence="1" id="KW-0812">Transmembrane</keyword>
<dbReference type="EMBL" id="SGUG01000003">
    <property type="protein sequence ID" value="MDG0861334.1"/>
    <property type="molecule type" value="Genomic_DNA"/>
</dbReference>
<dbReference type="AlphaFoldDB" id="A0A9X4LDY9"/>
<comment type="caution">
    <text evidence="2">The sequence shown here is derived from an EMBL/GenBank/DDBJ whole genome shotgun (WGS) entry which is preliminary data.</text>
</comment>
<organism evidence="2 3">
    <name type="scientific">Pelomonas aquatica</name>
    <dbReference type="NCBI Taxonomy" id="431058"/>
    <lineage>
        <taxon>Bacteria</taxon>
        <taxon>Pseudomonadati</taxon>
        <taxon>Pseudomonadota</taxon>
        <taxon>Betaproteobacteria</taxon>
        <taxon>Burkholderiales</taxon>
        <taxon>Sphaerotilaceae</taxon>
        <taxon>Roseateles</taxon>
    </lineage>
</organism>
<feature type="transmembrane region" description="Helical" evidence="1">
    <location>
        <begin position="301"/>
        <end position="319"/>
    </location>
</feature>
<evidence type="ECO:0000313" key="3">
    <source>
        <dbReference type="Proteomes" id="UP001152766"/>
    </source>
</evidence>
<keyword evidence="3" id="KW-1185">Reference proteome</keyword>
<feature type="transmembrane region" description="Helical" evidence="1">
    <location>
        <begin position="326"/>
        <end position="349"/>
    </location>
</feature>
<protein>
    <recommendedName>
        <fullName evidence="4">Phage tail tape measure protein</fullName>
    </recommendedName>
</protein>
<keyword evidence="1" id="KW-0472">Membrane</keyword>
<dbReference type="RefSeq" id="WP_268147081.1">
    <property type="nucleotide sequence ID" value="NZ_JAPPUW010000002.1"/>
</dbReference>
<sequence length="493" mass="52628">MLKLQFTIDAVDKATAKLTGINKAVEQSVERVTEPYRKLRASINGLVENSGLDKVKDAWAGLKDQIMKLPGVAALSLAGAFAVMHRTIDSIDRTVDASRKLNVPIQQFQRLGYVAAVSGSSEEEMASSLQFLSQNMVEAASGSKDAQLWFTRVGLSVQKLRKMNAVQVFEAIADKFEKVGDAGQNAEKKIALTRALMGRGGAEMIQMLNQGSGAFKALYDEADKYGTLNDKQAAEFKESADNIKRFEFSLRGLFAAVTLIALPGLDAMLKKVADMNAASRKELGEKIGRFLGAIIEKTPKVLASMGQIAKGLVVLLGVLDRVAQTFGGWGTLMVVFASVTAAKGVLAIFELVKALGILSSALLVTPVGWFLLAVGAIAGLAYFIYKNWEPIKQWFTELWDGILASFNRVKEALSGGLPGWIGGAMSHFFNVSAGPVQPSAVPQAAAGQKAQVGGTLKIQIDADGKPSVAELRKAPGSAMDFDVYSGPNFAGAM</sequence>
<accession>A0A9X4LDY9</accession>
<feature type="transmembrane region" description="Helical" evidence="1">
    <location>
        <begin position="361"/>
        <end position="385"/>
    </location>
</feature>
<reference evidence="2" key="1">
    <citation type="submission" date="2019-02" db="EMBL/GenBank/DDBJ databases">
        <title>Draft genome of the type strain Pelomonas aquatica CCUG 52575T.</title>
        <authorList>
            <person name="Gomila M."/>
            <person name="Lalucat J."/>
        </authorList>
    </citation>
    <scope>NUCLEOTIDE SEQUENCE</scope>
    <source>
        <strain evidence="2">CCUG 52575</strain>
    </source>
</reference>
<proteinExistence type="predicted"/>
<name>A0A9X4LDY9_9BURK</name>